<gene>
    <name evidence="2" type="ORF">NDU88_006417</name>
</gene>
<dbReference type="EMBL" id="JANPWB010000002">
    <property type="protein sequence ID" value="KAJ1211055.1"/>
    <property type="molecule type" value="Genomic_DNA"/>
</dbReference>
<keyword evidence="3" id="KW-1185">Reference proteome</keyword>
<evidence type="ECO:0000256" key="1">
    <source>
        <dbReference type="SAM" id="MobiDB-lite"/>
    </source>
</evidence>
<organism evidence="2 3">
    <name type="scientific">Pleurodeles waltl</name>
    <name type="common">Iberian ribbed newt</name>
    <dbReference type="NCBI Taxonomy" id="8319"/>
    <lineage>
        <taxon>Eukaryota</taxon>
        <taxon>Metazoa</taxon>
        <taxon>Chordata</taxon>
        <taxon>Craniata</taxon>
        <taxon>Vertebrata</taxon>
        <taxon>Euteleostomi</taxon>
        <taxon>Amphibia</taxon>
        <taxon>Batrachia</taxon>
        <taxon>Caudata</taxon>
        <taxon>Salamandroidea</taxon>
        <taxon>Salamandridae</taxon>
        <taxon>Pleurodelinae</taxon>
        <taxon>Pleurodeles</taxon>
    </lineage>
</organism>
<evidence type="ECO:0000313" key="3">
    <source>
        <dbReference type="Proteomes" id="UP001066276"/>
    </source>
</evidence>
<reference evidence="2" key="1">
    <citation type="journal article" date="2022" name="bioRxiv">
        <title>Sequencing and chromosome-scale assembly of the giantPleurodeles waltlgenome.</title>
        <authorList>
            <person name="Brown T."/>
            <person name="Elewa A."/>
            <person name="Iarovenko S."/>
            <person name="Subramanian E."/>
            <person name="Araus A.J."/>
            <person name="Petzold A."/>
            <person name="Susuki M."/>
            <person name="Suzuki K.-i.T."/>
            <person name="Hayashi T."/>
            <person name="Toyoda A."/>
            <person name="Oliveira C."/>
            <person name="Osipova E."/>
            <person name="Leigh N.D."/>
            <person name="Simon A."/>
            <person name="Yun M.H."/>
        </authorList>
    </citation>
    <scope>NUCLEOTIDE SEQUENCE</scope>
    <source>
        <strain evidence="2">20211129_DDA</strain>
        <tissue evidence="2">Liver</tissue>
    </source>
</reference>
<dbReference type="Proteomes" id="UP001066276">
    <property type="component" value="Chromosome 1_2"/>
</dbReference>
<protein>
    <submittedName>
        <fullName evidence="2">Uncharacterized protein</fullName>
    </submittedName>
</protein>
<feature type="region of interest" description="Disordered" evidence="1">
    <location>
        <begin position="1"/>
        <end position="23"/>
    </location>
</feature>
<dbReference type="AlphaFoldDB" id="A0AAV7WAJ1"/>
<feature type="compositionally biased region" description="Low complexity" evidence="1">
    <location>
        <begin position="1"/>
        <end position="15"/>
    </location>
</feature>
<sequence length="105" mass="11586">MSESSEAESQSPRSSRCSVAVRTSARAPAMCCVLGALGDRDRKREIGALMEPCDQLSGSLPAHPIPRSWKNPEYEDTEERTDKRTPTPKTKTPLFGGAEHRRSRS</sequence>
<feature type="region of interest" description="Disordered" evidence="1">
    <location>
        <begin position="52"/>
        <end position="105"/>
    </location>
</feature>
<accession>A0AAV7WAJ1</accession>
<name>A0AAV7WAJ1_PLEWA</name>
<evidence type="ECO:0000313" key="2">
    <source>
        <dbReference type="EMBL" id="KAJ1211055.1"/>
    </source>
</evidence>
<proteinExistence type="predicted"/>
<comment type="caution">
    <text evidence="2">The sequence shown here is derived from an EMBL/GenBank/DDBJ whole genome shotgun (WGS) entry which is preliminary data.</text>
</comment>